<evidence type="ECO:0000313" key="1">
    <source>
        <dbReference type="EMBL" id="KYC42882.1"/>
    </source>
</evidence>
<gene>
    <name evidence="1" type="ORF">WA1_12240</name>
</gene>
<dbReference type="STRING" id="128403.WA1_12240"/>
<keyword evidence="2" id="KW-1185">Reference proteome</keyword>
<dbReference type="SUPFAM" id="SSF48452">
    <property type="entry name" value="TPR-like"/>
    <property type="match status" value="1"/>
</dbReference>
<organism evidence="1 2">
    <name type="scientific">Scytonema hofmannii PCC 7110</name>
    <dbReference type="NCBI Taxonomy" id="128403"/>
    <lineage>
        <taxon>Bacteria</taxon>
        <taxon>Bacillati</taxon>
        <taxon>Cyanobacteriota</taxon>
        <taxon>Cyanophyceae</taxon>
        <taxon>Nostocales</taxon>
        <taxon>Scytonemataceae</taxon>
        <taxon>Scytonema</taxon>
    </lineage>
</organism>
<dbReference type="InterPro" id="IPR011990">
    <property type="entry name" value="TPR-like_helical_dom_sf"/>
</dbReference>
<dbReference type="Proteomes" id="UP000076925">
    <property type="component" value="Unassembled WGS sequence"/>
</dbReference>
<comment type="caution">
    <text evidence="1">The sequence shown here is derived from an EMBL/GenBank/DDBJ whole genome shotgun (WGS) entry which is preliminary data.</text>
</comment>
<proteinExistence type="predicted"/>
<evidence type="ECO:0000313" key="2">
    <source>
        <dbReference type="Proteomes" id="UP000076925"/>
    </source>
</evidence>
<accession>A0A139XE50</accession>
<name>A0A139XE50_9CYAN</name>
<sequence length="60" mass="7046">MALGHLKRYAESLESFNRALALSPRDRRVLNNRSLILAEWGKHKDLDSLRKNKRFQALLQ</sequence>
<dbReference type="EMBL" id="ANNX02000016">
    <property type="protein sequence ID" value="KYC42882.1"/>
    <property type="molecule type" value="Genomic_DNA"/>
</dbReference>
<dbReference type="AlphaFoldDB" id="A0A139XE50"/>
<dbReference type="Gene3D" id="1.25.40.10">
    <property type="entry name" value="Tetratricopeptide repeat domain"/>
    <property type="match status" value="1"/>
</dbReference>
<protein>
    <submittedName>
        <fullName evidence="1">Uncharacterized protein</fullName>
    </submittedName>
</protein>
<reference evidence="1 2" key="1">
    <citation type="journal article" date="2013" name="Genome Biol. Evol.">
        <title>Genomes of Stigonematalean cyanobacteria (subsection V) and the evolution of oxygenic photosynthesis from prokaryotes to plastids.</title>
        <authorList>
            <person name="Dagan T."/>
            <person name="Roettger M."/>
            <person name="Stucken K."/>
            <person name="Landan G."/>
            <person name="Koch R."/>
            <person name="Major P."/>
            <person name="Gould S.B."/>
            <person name="Goremykin V.V."/>
            <person name="Rippka R."/>
            <person name="Tandeau de Marsac N."/>
            <person name="Gugger M."/>
            <person name="Lockhart P.J."/>
            <person name="Allen J.F."/>
            <person name="Brune I."/>
            <person name="Maus I."/>
            <person name="Puhler A."/>
            <person name="Martin W.F."/>
        </authorList>
    </citation>
    <scope>NUCLEOTIDE SEQUENCE [LARGE SCALE GENOMIC DNA]</scope>
    <source>
        <strain evidence="1 2">PCC 7110</strain>
    </source>
</reference>